<evidence type="ECO:0000313" key="1">
    <source>
        <dbReference type="EMBL" id="CAG8557333.1"/>
    </source>
</evidence>
<evidence type="ECO:0000313" key="2">
    <source>
        <dbReference type="Proteomes" id="UP000789572"/>
    </source>
</evidence>
<proteinExistence type="predicted"/>
<comment type="caution">
    <text evidence="1">The sequence shown here is derived from an EMBL/GenBank/DDBJ whole genome shotgun (WGS) entry which is preliminary data.</text>
</comment>
<accession>A0A9N9FRS7</accession>
<sequence length="114" mass="13564">MSHREAIEIVEELCEEIKRRDALAQKQVMSVVNAEHQSDRRNSTAASEVDQLEIVQKLCKEVEQLKRKTMEVMLEREKDHKHDVMTKPENEIEFLKSELKRTIEERDAAFEWKE</sequence>
<protein>
    <submittedName>
        <fullName evidence="1">10980_t:CDS:1</fullName>
    </submittedName>
</protein>
<dbReference type="EMBL" id="CAJVPJ010000803">
    <property type="protein sequence ID" value="CAG8557333.1"/>
    <property type="molecule type" value="Genomic_DNA"/>
</dbReference>
<keyword evidence="2" id="KW-1185">Reference proteome</keyword>
<gene>
    <name evidence="1" type="ORF">POCULU_LOCUS5332</name>
</gene>
<name>A0A9N9FRS7_9GLOM</name>
<dbReference type="AlphaFoldDB" id="A0A9N9FRS7"/>
<reference evidence="1" key="1">
    <citation type="submission" date="2021-06" db="EMBL/GenBank/DDBJ databases">
        <authorList>
            <person name="Kallberg Y."/>
            <person name="Tangrot J."/>
            <person name="Rosling A."/>
        </authorList>
    </citation>
    <scope>NUCLEOTIDE SEQUENCE</scope>
    <source>
        <strain evidence="1">IA702</strain>
    </source>
</reference>
<organism evidence="1 2">
    <name type="scientific">Paraglomus occultum</name>
    <dbReference type="NCBI Taxonomy" id="144539"/>
    <lineage>
        <taxon>Eukaryota</taxon>
        <taxon>Fungi</taxon>
        <taxon>Fungi incertae sedis</taxon>
        <taxon>Mucoromycota</taxon>
        <taxon>Glomeromycotina</taxon>
        <taxon>Glomeromycetes</taxon>
        <taxon>Paraglomerales</taxon>
        <taxon>Paraglomeraceae</taxon>
        <taxon>Paraglomus</taxon>
    </lineage>
</organism>
<dbReference type="Proteomes" id="UP000789572">
    <property type="component" value="Unassembled WGS sequence"/>
</dbReference>